<accession>C9LWW0</accession>
<name>C9LWW0_SELS3</name>
<dbReference type="RefSeq" id="WP_006193272.1">
    <property type="nucleotide sequence ID" value="NZ_GG698597.1"/>
</dbReference>
<dbReference type="EMBL" id="ACKP02000046">
    <property type="protein sequence ID" value="EEX76636.1"/>
    <property type="molecule type" value="Genomic_DNA"/>
</dbReference>
<dbReference type="Proteomes" id="UP000003505">
    <property type="component" value="Unassembled WGS sequence"/>
</dbReference>
<organism evidence="1 2">
    <name type="scientific">Selenomonas sputigena (strain ATCC 35185 / DSM 20758 / CCUG 44933 / VPI D19B-28)</name>
    <dbReference type="NCBI Taxonomy" id="546271"/>
    <lineage>
        <taxon>Bacteria</taxon>
        <taxon>Bacillati</taxon>
        <taxon>Bacillota</taxon>
        <taxon>Negativicutes</taxon>
        <taxon>Selenomonadales</taxon>
        <taxon>Selenomonadaceae</taxon>
        <taxon>Selenomonas</taxon>
    </lineage>
</organism>
<comment type="caution">
    <text evidence="1">The sequence shown here is derived from an EMBL/GenBank/DDBJ whole genome shotgun (WGS) entry which is preliminary data.</text>
</comment>
<reference evidence="1 2" key="1">
    <citation type="submission" date="2009-09" db="EMBL/GenBank/DDBJ databases">
        <authorList>
            <person name="Weinstock G."/>
            <person name="Sodergren E."/>
            <person name="Clifton S."/>
            <person name="Fulton L."/>
            <person name="Fulton B."/>
            <person name="Courtney L."/>
            <person name="Fronick C."/>
            <person name="Harrison M."/>
            <person name="Strong C."/>
            <person name="Farmer C."/>
            <person name="Delahaunty K."/>
            <person name="Markovic C."/>
            <person name="Hall O."/>
            <person name="Minx P."/>
            <person name="Tomlinson C."/>
            <person name="Mitreva M."/>
            <person name="Nelson J."/>
            <person name="Hou S."/>
            <person name="Wollam A."/>
            <person name="Pepin K.H."/>
            <person name="Johnson M."/>
            <person name="Bhonagiri V."/>
            <person name="Nash W.E."/>
            <person name="Warren W."/>
            <person name="Chinwalla A."/>
            <person name="Mardis E.R."/>
            <person name="Wilson R.K."/>
        </authorList>
    </citation>
    <scope>NUCLEOTIDE SEQUENCE [LARGE SCALE GENOMIC DNA]</scope>
    <source>
        <strain evidence="2">ATCC 35185 / DSM 20758 / VPI D19B-28</strain>
    </source>
</reference>
<evidence type="ECO:0000313" key="2">
    <source>
        <dbReference type="Proteomes" id="UP000003505"/>
    </source>
</evidence>
<dbReference type="AlphaFoldDB" id="C9LWW0"/>
<gene>
    <name evidence="1" type="ORF">SELSPUOL_01965</name>
</gene>
<sequence>MIEKRLLQTERLDFSQLNIRANAHFAGIVRASYMKSPSVSPSGLTPWIFTVNRQKILTSQTICCIMKASKGGKKRPADEVTGTCA</sequence>
<evidence type="ECO:0000313" key="1">
    <source>
        <dbReference type="EMBL" id="EEX76636.1"/>
    </source>
</evidence>
<proteinExistence type="predicted"/>
<protein>
    <submittedName>
        <fullName evidence="1">Uncharacterized protein</fullName>
    </submittedName>
</protein>